<protein>
    <recommendedName>
        <fullName evidence="2">Outer membrane protein beta-barrel domain-containing protein</fullName>
    </recommendedName>
</protein>
<name>A0A0F5J627_9BACT</name>
<dbReference type="Proteomes" id="UP000033047">
    <property type="component" value="Unassembled WGS sequence"/>
</dbReference>
<proteinExistence type="predicted"/>
<organism evidence="3 4">
    <name type="scientific">Parabacteroides goldsteinii DSM 19448 = WAL 12034</name>
    <dbReference type="NCBI Taxonomy" id="927665"/>
    <lineage>
        <taxon>Bacteria</taxon>
        <taxon>Pseudomonadati</taxon>
        <taxon>Bacteroidota</taxon>
        <taxon>Bacteroidia</taxon>
        <taxon>Bacteroidales</taxon>
        <taxon>Tannerellaceae</taxon>
        <taxon>Parabacteroides</taxon>
    </lineage>
</organism>
<dbReference type="EMBL" id="AQHV01000015">
    <property type="protein sequence ID" value="KKB53244.1"/>
    <property type="molecule type" value="Genomic_DNA"/>
</dbReference>
<dbReference type="HOGENOM" id="CLU_098937_0_0_10"/>
<feature type="chain" id="PRO_5002489248" description="Outer membrane protein beta-barrel domain-containing protein" evidence="1">
    <location>
        <begin position="20"/>
        <end position="238"/>
    </location>
</feature>
<dbReference type="RefSeq" id="WP_007659285.1">
    <property type="nucleotide sequence ID" value="NZ_KQ033913.1"/>
</dbReference>
<evidence type="ECO:0000313" key="3">
    <source>
        <dbReference type="EMBL" id="KKB53244.1"/>
    </source>
</evidence>
<feature type="signal peptide" evidence="1">
    <location>
        <begin position="1"/>
        <end position="19"/>
    </location>
</feature>
<evidence type="ECO:0000256" key="1">
    <source>
        <dbReference type="SAM" id="SignalP"/>
    </source>
</evidence>
<keyword evidence="1" id="KW-0732">Signal</keyword>
<dbReference type="GeneID" id="69980002"/>
<dbReference type="InterPro" id="IPR025665">
    <property type="entry name" value="Beta-barrel_OMP_2"/>
</dbReference>
<evidence type="ECO:0000313" key="4">
    <source>
        <dbReference type="Proteomes" id="UP000033047"/>
    </source>
</evidence>
<dbReference type="AlphaFoldDB" id="A0A0F5J627"/>
<accession>A0A0F5J627</accession>
<dbReference type="STRING" id="927665.HMPREF1535_03470"/>
<evidence type="ECO:0000259" key="2">
    <source>
        <dbReference type="Pfam" id="PF13568"/>
    </source>
</evidence>
<dbReference type="Pfam" id="PF13568">
    <property type="entry name" value="OMP_b-brl_2"/>
    <property type="match status" value="1"/>
</dbReference>
<feature type="domain" description="Outer membrane protein beta-barrel" evidence="2">
    <location>
        <begin position="23"/>
        <end position="204"/>
    </location>
</feature>
<reference evidence="3 4" key="1">
    <citation type="submission" date="2013-04" db="EMBL/GenBank/DDBJ databases">
        <title>The Genome Sequence of Parabacteroides goldsteinii DSM 19448.</title>
        <authorList>
            <consortium name="The Broad Institute Genomics Platform"/>
            <person name="Earl A."/>
            <person name="Ward D."/>
            <person name="Feldgarden M."/>
            <person name="Gevers D."/>
            <person name="Martens E."/>
            <person name="Sakamoto M."/>
            <person name="Benno Y."/>
            <person name="Song Y."/>
            <person name="Liu C."/>
            <person name="Lee J."/>
            <person name="Bolanos M."/>
            <person name="Vaisanen M.L."/>
            <person name="Finegold S.M."/>
            <person name="Walker B."/>
            <person name="Young S."/>
            <person name="Zeng Q."/>
            <person name="Gargeya S."/>
            <person name="Fitzgerald M."/>
            <person name="Haas B."/>
            <person name="Abouelleil A."/>
            <person name="Allen A.W."/>
            <person name="Alvarado L."/>
            <person name="Arachchi H.M."/>
            <person name="Berlin A.M."/>
            <person name="Chapman S.B."/>
            <person name="Gainer-Dewar J."/>
            <person name="Goldberg J."/>
            <person name="Griggs A."/>
            <person name="Gujja S."/>
            <person name="Hansen M."/>
            <person name="Howarth C."/>
            <person name="Imamovic A."/>
            <person name="Ireland A."/>
            <person name="Larimer J."/>
            <person name="McCowan C."/>
            <person name="Murphy C."/>
            <person name="Pearson M."/>
            <person name="Poon T.W."/>
            <person name="Priest M."/>
            <person name="Roberts A."/>
            <person name="Saif S."/>
            <person name="Shea T."/>
            <person name="Sisk P."/>
            <person name="Sykes S."/>
            <person name="Wortman J."/>
            <person name="Nusbaum C."/>
            <person name="Birren B."/>
        </authorList>
    </citation>
    <scope>NUCLEOTIDE SEQUENCE [LARGE SCALE GENOMIC DNA]</scope>
    <source>
        <strain evidence="3 4">DSM 19448</strain>
    </source>
</reference>
<sequence>MKKILLLLPVFFLCISANAQKFIQIEDKAFNFGAKVGVNSTFPIVNSLTIDDVKAENIRLQYKVGYQASVFCRINIDRFFIQPDLSWYHTKGDILFSMPQNTESNLADSNTPETDLLQLKTTSLEMPVMIGYYLVKEGPYALSMMVGPKVKYNYKVRYTTHFSEVTNEYINDSTPFELGIATGLGVSIWRLFFEFTYEFGLNKVESDFKDKSSQNPIERNISIDKRTNMMSFSLGFLF</sequence>
<gene>
    <name evidence="3" type="ORF">HMPREF1535_03470</name>
</gene>
<comment type="caution">
    <text evidence="3">The sequence shown here is derived from an EMBL/GenBank/DDBJ whole genome shotgun (WGS) entry which is preliminary data.</text>
</comment>
<dbReference type="PATRIC" id="fig|927665.4.peg.3566"/>